<dbReference type="EMBL" id="CP036266">
    <property type="protein sequence ID" value="QDT21942.1"/>
    <property type="molecule type" value="Genomic_DNA"/>
</dbReference>
<feature type="transmembrane region" description="Helical" evidence="1">
    <location>
        <begin position="12"/>
        <end position="37"/>
    </location>
</feature>
<dbReference type="AlphaFoldDB" id="A0A517PRE5"/>
<evidence type="ECO:0000313" key="3">
    <source>
        <dbReference type="Proteomes" id="UP000320421"/>
    </source>
</evidence>
<proteinExistence type="predicted"/>
<accession>A0A517PRE5</accession>
<keyword evidence="1" id="KW-1133">Transmembrane helix</keyword>
<dbReference type="Proteomes" id="UP000320421">
    <property type="component" value="Chromosome"/>
</dbReference>
<gene>
    <name evidence="2" type="ORF">HG66A1_37470</name>
</gene>
<name>A0A517PRE5_9PLAN</name>
<organism evidence="2 3">
    <name type="scientific">Gimesia chilikensis</name>
    <dbReference type="NCBI Taxonomy" id="2605989"/>
    <lineage>
        <taxon>Bacteria</taxon>
        <taxon>Pseudomonadati</taxon>
        <taxon>Planctomycetota</taxon>
        <taxon>Planctomycetia</taxon>
        <taxon>Planctomycetales</taxon>
        <taxon>Planctomycetaceae</taxon>
        <taxon>Gimesia</taxon>
    </lineage>
</organism>
<keyword evidence="1" id="KW-0812">Transmembrane</keyword>
<sequence length="122" mass="13672">MEEFLYLKKSRRFWGWTVCLSLIAAILSPFLSINAVLNIITSISQRWEETDQQQPFEFIVDILNNSLTALSAGATAMLVSLVIFLISLILYLKRGKAMLALTERALTILESTPEHAEVPSAD</sequence>
<protein>
    <submittedName>
        <fullName evidence="2">Uncharacterized protein</fullName>
    </submittedName>
</protein>
<evidence type="ECO:0000313" key="2">
    <source>
        <dbReference type="EMBL" id="QDT21942.1"/>
    </source>
</evidence>
<keyword evidence="1" id="KW-0472">Membrane</keyword>
<reference evidence="2 3" key="1">
    <citation type="submission" date="2019-02" db="EMBL/GenBank/DDBJ databases">
        <title>Deep-cultivation of Planctomycetes and their phenomic and genomic characterization uncovers novel biology.</title>
        <authorList>
            <person name="Wiegand S."/>
            <person name="Jogler M."/>
            <person name="Boedeker C."/>
            <person name="Pinto D."/>
            <person name="Vollmers J."/>
            <person name="Rivas-Marin E."/>
            <person name="Kohn T."/>
            <person name="Peeters S.H."/>
            <person name="Heuer A."/>
            <person name="Rast P."/>
            <person name="Oberbeckmann S."/>
            <person name="Bunk B."/>
            <person name="Jeske O."/>
            <person name="Meyerdierks A."/>
            <person name="Storesund J.E."/>
            <person name="Kallscheuer N."/>
            <person name="Luecker S."/>
            <person name="Lage O.M."/>
            <person name="Pohl T."/>
            <person name="Merkel B.J."/>
            <person name="Hornburger P."/>
            <person name="Mueller R.-W."/>
            <person name="Bruemmer F."/>
            <person name="Labrenz M."/>
            <person name="Spormann A.M."/>
            <person name="Op den Camp H."/>
            <person name="Overmann J."/>
            <person name="Amann R."/>
            <person name="Jetten M.S.M."/>
            <person name="Mascher T."/>
            <person name="Medema M.H."/>
            <person name="Devos D.P."/>
            <person name="Kaster A.-K."/>
            <person name="Ovreas L."/>
            <person name="Rohde M."/>
            <person name="Galperin M.Y."/>
            <person name="Jogler C."/>
        </authorList>
    </citation>
    <scope>NUCLEOTIDE SEQUENCE [LARGE SCALE GENOMIC DNA]</scope>
    <source>
        <strain evidence="2 3">HG66A1</strain>
    </source>
</reference>
<evidence type="ECO:0000256" key="1">
    <source>
        <dbReference type="SAM" id="Phobius"/>
    </source>
</evidence>
<feature type="transmembrane region" description="Helical" evidence="1">
    <location>
        <begin position="69"/>
        <end position="92"/>
    </location>
</feature>
<keyword evidence="3" id="KW-1185">Reference proteome</keyword>